<comment type="caution">
    <text evidence="1">The sequence shown here is derived from an EMBL/GenBank/DDBJ whole genome shotgun (WGS) entry which is preliminary data.</text>
</comment>
<name>A0ABW9ZGJ3_9HYPH</name>
<dbReference type="Proteomes" id="UP000541347">
    <property type="component" value="Unassembled WGS sequence"/>
</dbReference>
<keyword evidence="2" id="KW-1185">Reference proteome</keyword>
<dbReference type="RefSeq" id="WP_161673992.1">
    <property type="nucleotide sequence ID" value="NZ_JAABLP010000001.1"/>
</dbReference>
<protein>
    <submittedName>
        <fullName evidence="1">Uncharacterized protein</fullName>
    </submittedName>
</protein>
<reference evidence="1 2" key="1">
    <citation type="submission" date="2020-01" db="EMBL/GenBank/DDBJ databases">
        <authorList>
            <person name="Peng S.Y."/>
            <person name="Li J."/>
            <person name="Wang M."/>
            <person name="Wang L."/>
            <person name="Wang C.Q."/>
            <person name="Wang J.R."/>
        </authorList>
    </citation>
    <scope>NUCLEOTIDE SEQUENCE [LARGE SCALE GENOMIC DNA]</scope>
    <source>
        <strain evidence="1 2">XCT-34</strain>
    </source>
</reference>
<gene>
    <name evidence="1" type="ORF">GWI71_03645</name>
</gene>
<proteinExistence type="predicted"/>
<sequence length="222" mass="22733">MSTAALRDLAAVRVGTDLLTSAADLLARIGTVRGEIAAAQAAAAAQVLAAQQVLAQVGLRKTEIEALIAANIPGHEWTGTSLRLRNPDGQLGTPVDLRGPAGPQGAPGPQGVPGIVDYSIRPKILSGAQYTLSVADNGQTVILSHTAAASITLPTNMPTGFNVIVVQGGLGQVLLTPAVGATAFNVDNMLRTRARWASVAAFVYENPTGQAARWLVSGDVVS</sequence>
<accession>A0ABW9ZGJ3</accession>
<organism evidence="1 2">
    <name type="scientific">Pannonibacter tanglangensis</name>
    <dbReference type="NCBI Taxonomy" id="2750084"/>
    <lineage>
        <taxon>Bacteria</taxon>
        <taxon>Pseudomonadati</taxon>
        <taxon>Pseudomonadota</taxon>
        <taxon>Alphaproteobacteria</taxon>
        <taxon>Hyphomicrobiales</taxon>
        <taxon>Stappiaceae</taxon>
        <taxon>Pannonibacter</taxon>
    </lineage>
</organism>
<evidence type="ECO:0000313" key="2">
    <source>
        <dbReference type="Proteomes" id="UP000541347"/>
    </source>
</evidence>
<evidence type="ECO:0000313" key="1">
    <source>
        <dbReference type="EMBL" id="NBN62766.1"/>
    </source>
</evidence>
<dbReference type="EMBL" id="JAABLP010000001">
    <property type="protein sequence ID" value="NBN62766.1"/>
    <property type="molecule type" value="Genomic_DNA"/>
</dbReference>